<name>A0ABV4K5G0_9BACT</name>
<sequence>MHLDKIKQQAADAAEHTVNEFKEETAKAYKEAEDAAEGLWATHKVTIIACAVAVVCIIVAVAAMAE</sequence>
<protein>
    <submittedName>
        <fullName evidence="2">Uncharacterized protein</fullName>
    </submittedName>
</protein>
<proteinExistence type="predicted"/>
<dbReference type="Proteomes" id="UP001568698">
    <property type="component" value="Unassembled WGS sequence"/>
</dbReference>
<evidence type="ECO:0000256" key="1">
    <source>
        <dbReference type="SAM" id="Phobius"/>
    </source>
</evidence>
<dbReference type="RefSeq" id="WP_371386541.1">
    <property type="nucleotide sequence ID" value="NZ_JBGLYH010000023.1"/>
</dbReference>
<reference evidence="2 3" key="1">
    <citation type="submission" date="2024-08" db="EMBL/GenBank/DDBJ databases">
        <title>Sulfate-reducing bacteria isolated from formation water of the oil field in Kazakhstan and description of Pseudodesulfovibrio sp.</title>
        <authorList>
            <person name="Bidzhieva S.K."/>
            <person name="Tourova T.P."/>
            <person name="Grouzdev D.S."/>
            <person name="Beletsky A.V."/>
            <person name="Sokolova D.S."/>
            <person name="Samigullina S.R."/>
            <person name="Poltaraus A.B."/>
            <person name="Avtukh A.N."/>
            <person name="Tereshina V.M."/>
            <person name="Zhaparov N.S."/>
            <person name="Mardanov A.V."/>
            <person name="Nazina T.N."/>
        </authorList>
    </citation>
    <scope>NUCLEOTIDE SEQUENCE [LARGE SCALE GENOMIC DNA]</scope>
    <source>
        <strain evidence="2 3">9FUS</strain>
    </source>
</reference>
<evidence type="ECO:0000313" key="2">
    <source>
        <dbReference type="EMBL" id="MEZ7197022.1"/>
    </source>
</evidence>
<keyword evidence="1" id="KW-0812">Transmembrane</keyword>
<keyword evidence="3" id="KW-1185">Reference proteome</keyword>
<organism evidence="2 3">
    <name type="scientific">Pseudodesulfovibrio karagichevae</name>
    <dbReference type="NCBI Taxonomy" id="3239305"/>
    <lineage>
        <taxon>Bacteria</taxon>
        <taxon>Pseudomonadati</taxon>
        <taxon>Thermodesulfobacteriota</taxon>
        <taxon>Desulfovibrionia</taxon>
        <taxon>Desulfovibrionales</taxon>
        <taxon>Desulfovibrionaceae</taxon>
    </lineage>
</organism>
<comment type="caution">
    <text evidence="2">The sequence shown here is derived from an EMBL/GenBank/DDBJ whole genome shotgun (WGS) entry which is preliminary data.</text>
</comment>
<evidence type="ECO:0000313" key="3">
    <source>
        <dbReference type="Proteomes" id="UP001568698"/>
    </source>
</evidence>
<keyword evidence="1" id="KW-1133">Transmembrane helix</keyword>
<accession>A0ABV4K5G0</accession>
<keyword evidence="1" id="KW-0472">Membrane</keyword>
<gene>
    <name evidence="2" type="ORF">AB6M95_09710</name>
</gene>
<dbReference type="EMBL" id="JBGLYH010000023">
    <property type="protein sequence ID" value="MEZ7197022.1"/>
    <property type="molecule type" value="Genomic_DNA"/>
</dbReference>
<feature type="transmembrane region" description="Helical" evidence="1">
    <location>
        <begin position="45"/>
        <end position="65"/>
    </location>
</feature>